<dbReference type="Gene3D" id="3.40.50.1820">
    <property type="entry name" value="alpha/beta hydrolase"/>
    <property type="match status" value="1"/>
</dbReference>
<dbReference type="Pfam" id="PF12697">
    <property type="entry name" value="Abhydrolase_6"/>
    <property type="match status" value="1"/>
</dbReference>
<dbReference type="AlphaFoldDB" id="A0A0D2IBP5"/>
<dbReference type="VEuPathDB" id="FungiDB:Z518_06791"/>
<dbReference type="InterPro" id="IPR029058">
    <property type="entry name" value="AB_hydrolase_fold"/>
</dbReference>
<dbReference type="SUPFAM" id="SSF53474">
    <property type="entry name" value="alpha/beta-Hydrolases"/>
    <property type="match status" value="1"/>
</dbReference>
<evidence type="ECO:0000256" key="1">
    <source>
        <dbReference type="SAM" id="MobiDB-lite"/>
    </source>
</evidence>
<proteinExistence type="predicted"/>
<organism evidence="3 4">
    <name type="scientific">Rhinocladiella mackenziei CBS 650.93</name>
    <dbReference type="NCBI Taxonomy" id="1442369"/>
    <lineage>
        <taxon>Eukaryota</taxon>
        <taxon>Fungi</taxon>
        <taxon>Dikarya</taxon>
        <taxon>Ascomycota</taxon>
        <taxon>Pezizomycotina</taxon>
        <taxon>Eurotiomycetes</taxon>
        <taxon>Chaetothyriomycetidae</taxon>
        <taxon>Chaetothyriales</taxon>
        <taxon>Herpotrichiellaceae</taxon>
        <taxon>Rhinocladiella</taxon>
    </lineage>
</organism>
<evidence type="ECO:0000313" key="3">
    <source>
        <dbReference type="EMBL" id="KIX03239.1"/>
    </source>
</evidence>
<dbReference type="Proteomes" id="UP000053617">
    <property type="component" value="Unassembled WGS sequence"/>
</dbReference>
<sequence length="315" mass="34686">MTLQLKTTHSKDGTKIAYYQIGSGPGLIILHGAMQAGLSHSELATHLSQSFTCYLPDRRGRNKSGPTGEDYSTRKEVQDVESIHVSTGAKYIFGVSSGAFITLKAALAAPSSHIERIAVFEPPWLPESEREATMDWVRRYEEEIGRGEVAEALTTAMLGTQMGPPLFHSKYFPRVLLVWLSKMMLGGEQSANRKSKKGNPPREDSMTPPSFQELASTLQNDFKVGAEMFGEQNLETLAAVKTETLVLGGSRSPAYLRRAVRELEKVIPHARRVELEGVSHVVTCNKAQGGKPEIIARELQHFFLLGNHAKAPKSN</sequence>
<dbReference type="OrthoDB" id="408373at2759"/>
<dbReference type="PANTHER" id="PTHR43194">
    <property type="entry name" value="HYDROLASE ALPHA/BETA FOLD FAMILY"/>
    <property type="match status" value="1"/>
</dbReference>
<protein>
    <recommendedName>
        <fullName evidence="2">AB hydrolase-1 domain-containing protein</fullName>
    </recommendedName>
</protein>
<dbReference type="HOGENOM" id="CLU_020336_43_3_1"/>
<evidence type="ECO:0000313" key="4">
    <source>
        <dbReference type="Proteomes" id="UP000053617"/>
    </source>
</evidence>
<keyword evidence="4" id="KW-1185">Reference proteome</keyword>
<dbReference type="InterPro" id="IPR000073">
    <property type="entry name" value="AB_hydrolase_1"/>
</dbReference>
<dbReference type="GeneID" id="25294862"/>
<feature type="region of interest" description="Disordered" evidence="1">
    <location>
        <begin position="189"/>
        <end position="209"/>
    </location>
</feature>
<accession>A0A0D2IBP5</accession>
<evidence type="ECO:0000259" key="2">
    <source>
        <dbReference type="Pfam" id="PF12697"/>
    </source>
</evidence>
<feature type="domain" description="AB hydrolase-1" evidence="2">
    <location>
        <begin position="27"/>
        <end position="282"/>
    </location>
</feature>
<dbReference type="InterPro" id="IPR050228">
    <property type="entry name" value="Carboxylesterase_BioH"/>
</dbReference>
<dbReference type="PANTHER" id="PTHR43194:SF2">
    <property type="entry name" value="PEROXISOMAL MEMBRANE PROTEIN LPX1"/>
    <property type="match status" value="1"/>
</dbReference>
<name>A0A0D2IBP5_9EURO</name>
<dbReference type="EMBL" id="KN847479">
    <property type="protein sequence ID" value="KIX03239.1"/>
    <property type="molecule type" value="Genomic_DNA"/>
</dbReference>
<gene>
    <name evidence="3" type="ORF">Z518_06791</name>
</gene>
<reference evidence="3 4" key="1">
    <citation type="submission" date="2015-01" db="EMBL/GenBank/DDBJ databases">
        <title>The Genome Sequence of Rhinocladiella mackenzie CBS 650.93.</title>
        <authorList>
            <consortium name="The Broad Institute Genomics Platform"/>
            <person name="Cuomo C."/>
            <person name="de Hoog S."/>
            <person name="Gorbushina A."/>
            <person name="Stielow B."/>
            <person name="Teixiera M."/>
            <person name="Abouelleil A."/>
            <person name="Chapman S.B."/>
            <person name="Priest M."/>
            <person name="Young S.K."/>
            <person name="Wortman J."/>
            <person name="Nusbaum C."/>
            <person name="Birren B."/>
        </authorList>
    </citation>
    <scope>NUCLEOTIDE SEQUENCE [LARGE SCALE GENOMIC DNA]</scope>
    <source>
        <strain evidence="3 4">CBS 650.93</strain>
    </source>
</reference>
<dbReference type="RefSeq" id="XP_013270375.1">
    <property type="nucleotide sequence ID" value="XM_013414921.1"/>
</dbReference>